<dbReference type="GO" id="GO:0015562">
    <property type="term" value="F:efflux transmembrane transporter activity"/>
    <property type="evidence" value="ECO:0007669"/>
    <property type="project" value="TreeGrafter"/>
</dbReference>
<dbReference type="InterPro" id="IPR058647">
    <property type="entry name" value="BSH_CzcB-like"/>
</dbReference>
<dbReference type="Pfam" id="PF25954">
    <property type="entry name" value="Beta-barrel_RND_2"/>
    <property type="match status" value="1"/>
</dbReference>
<feature type="chain" id="PRO_5018153049" evidence="2">
    <location>
        <begin position="27"/>
        <end position="372"/>
    </location>
</feature>
<dbReference type="PANTHER" id="PTHR30469:SF37">
    <property type="entry name" value="RAGD PROTEIN"/>
    <property type="match status" value="1"/>
</dbReference>
<evidence type="ECO:0000259" key="3">
    <source>
        <dbReference type="Pfam" id="PF25954"/>
    </source>
</evidence>
<dbReference type="Gene3D" id="2.40.30.170">
    <property type="match status" value="1"/>
</dbReference>
<dbReference type="NCBIfam" id="TIGR01730">
    <property type="entry name" value="RND_mfp"/>
    <property type="match status" value="1"/>
</dbReference>
<dbReference type="Proteomes" id="UP000278351">
    <property type="component" value="Unassembled WGS sequence"/>
</dbReference>
<dbReference type="Pfam" id="PF25973">
    <property type="entry name" value="BSH_CzcB"/>
    <property type="match status" value="1"/>
</dbReference>
<name>A0A3N4PIN7_9BACT</name>
<dbReference type="PANTHER" id="PTHR30469">
    <property type="entry name" value="MULTIDRUG RESISTANCE PROTEIN MDTA"/>
    <property type="match status" value="1"/>
</dbReference>
<dbReference type="GO" id="GO:1990281">
    <property type="term" value="C:efflux pump complex"/>
    <property type="evidence" value="ECO:0007669"/>
    <property type="project" value="TreeGrafter"/>
</dbReference>
<dbReference type="Gene3D" id="2.40.50.100">
    <property type="match status" value="1"/>
</dbReference>
<gene>
    <name evidence="5" type="ORF">EGT74_13525</name>
</gene>
<dbReference type="InterPro" id="IPR058792">
    <property type="entry name" value="Beta-barrel_RND_2"/>
</dbReference>
<comment type="similarity">
    <text evidence="1">Belongs to the membrane fusion protein (MFP) (TC 8.A.1) family.</text>
</comment>
<reference evidence="5 6" key="1">
    <citation type="submission" date="2018-11" db="EMBL/GenBank/DDBJ databases">
        <title>Chitinophaga lutea sp.nov., isolate from arsenic contaminated soil.</title>
        <authorList>
            <person name="Zong Y."/>
        </authorList>
    </citation>
    <scope>NUCLEOTIDE SEQUENCE [LARGE SCALE GENOMIC DNA]</scope>
    <source>
        <strain evidence="5 6">ZY74</strain>
    </source>
</reference>
<dbReference type="Gene3D" id="2.40.420.20">
    <property type="match status" value="1"/>
</dbReference>
<feature type="signal peptide" evidence="2">
    <location>
        <begin position="1"/>
        <end position="26"/>
    </location>
</feature>
<organism evidence="5 6">
    <name type="scientific">Chitinophaga lutea</name>
    <dbReference type="NCBI Taxonomy" id="2488634"/>
    <lineage>
        <taxon>Bacteria</taxon>
        <taxon>Pseudomonadati</taxon>
        <taxon>Bacteroidota</taxon>
        <taxon>Chitinophagia</taxon>
        <taxon>Chitinophagales</taxon>
        <taxon>Chitinophagaceae</taxon>
        <taxon>Chitinophaga</taxon>
    </lineage>
</organism>
<keyword evidence="2" id="KW-0732">Signal</keyword>
<evidence type="ECO:0000259" key="4">
    <source>
        <dbReference type="Pfam" id="PF25973"/>
    </source>
</evidence>
<feature type="domain" description="CzcB-like barrel-sandwich hybrid" evidence="4">
    <location>
        <begin position="72"/>
        <end position="214"/>
    </location>
</feature>
<sequence length="372" mass="40953">MMKTVKLMRNSNMRFISFLAAGSMLAACNGNRQPAADKQATVTDTVAVFILQPDTARKNVELPAELIPYEQAALYARVQGFVKTMKADLGDQVKKGQTLAVIEAPEVNSRFAESEASLQSAKAKWASSRDQYDRLQRASRAQTPGIVAPVDLERSRQQMLADSATFEAARRQSQAYKAVSGYLYITAPFDGVITARHADPGALVGTDAMLFHIQNTKTLRLRAAVPEIYVNTTGALKEISFRVDAYPTQVFKAEATRKSGAIDPATRTELWEFKVDNSQRLLKAGAFAYVKIGMERQGPSFVVPPGSIATTQEKKFVIRVKDGKAQWVDVRQGMVTEKGIEVFGDLKAADTLLVKGTDERKPGTEAFWKVKH</sequence>
<protein>
    <submittedName>
        <fullName evidence="5">Efflux RND transporter periplasmic adaptor subunit</fullName>
    </submittedName>
</protein>
<dbReference type="PROSITE" id="PS51257">
    <property type="entry name" value="PROKAR_LIPOPROTEIN"/>
    <property type="match status" value="1"/>
</dbReference>
<evidence type="ECO:0000256" key="2">
    <source>
        <dbReference type="SAM" id="SignalP"/>
    </source>
</evidence>
<evidence type="ECO:0000256" key="1">
    <source>
        <dbReference type="ARBA" id="ARBA00009477"/>
    </source>
</evidence>
<feature type="domain" description="CusB-like beta-barrel" evidence="3">
    <location>
        <begin position="221"/>
        <end position="293"/>
    </location>
</feature>
<dbReference type="SUPFAM" id="SSF111369">
    <property type="entry name" value="HlyD-like secretion proteins"/>
    <property type="match status" value="1"/>
</dbReference>
<dbReference type="AlphaFoldDB" id="A0A3N4PIN7"/>
<dbReference type="Gene3D" id="1.10.287.470">
    <property type="entry name" value="Helix hairpin bin"/>
    <property type="match status" value="1"/>
</dbReference>
<dbReference type="EMBL" id="RPDH01000002">
    <property type="protein sequence ID" value="RPE08086.1"/>
    <property type="molecule type" value="Genomic_DNA"/>
</dbReference>
<comment type="caution">
    <text evidence="5">The sequence shown here is derived from an EMBL/GenBank/DDBJ whole genome shotgun (WGS) entry which is preliminary data.</text>
</comment>
<accession>A0A3N4PIN7</accession>
<dbReference type="InterPro" id="IPR006143">
    <property type="entry name" value="RND_pump_MFP"/>
</dbReference>
<proteinExistence type="inferred from homology"/>
<keyword evidence="6" id="KW-1185">Reference proteome</keyword>
<evidence type="ECO:0000313" key="6">
    <source>
        <dbReference type="Proteomes" id="UP000278351"/>
    </source>
</evidence>
<evidence type="ECO:0000313" key="5">
    <source>
        <dbReference type="EMBL" id="RPE08086.1"/>
    </source>
</evidence>